<keyword evidence="1" id="KW-0812">Transmembrane</keyword>
<proteinExistence type="predicted"/>
<accession>A0A932A988</accession>
<comment type="caution">
    <text evidence="2">The sequence shown here is derived from an EMBL/GenBank/DDBJ whole genome shotgun (WGS) entry which is preliminary data.</text>
</comment>
<evidence type="ECO:0008006" key="4">
    <source>
        <dbReference type="Google" id="ProtNLM"/>
    </source>
</evidence>
<dbReference type="EMBL" id="JACPNR010000011">
    <property type="protein sequence ID" value="MBI2679031.1"/>
    <property type="molecule type" value="Genomic_DNA"/>
</dbReference>
<feature type="transmembrane region" description="Helical" evidence="1">
    <location>
        <begin position="89"/>
        <end position="112"/>
    </location>
</feature>
<name>A0A932A988_9BACT</name>
<dbReference type="AlphaFoldDB" id="A0A932A988"/>
<feature type="transmembrane region" description="Helical" evidence="1">
    <location>
        <begin position="119"/>
        <end position="137"/>
    </location>
</feature>
<gene>
    <name evidence="2" type="ORF">HYX28_09640</name>
</gene>
<protein>
    <recommendedName>
        <fullName evidence="4">Zinc-ribbon domain-containing protein</fullName>
    </recommendedName>
</protein>
<dbReference type="Proteomes" id="UP000779809">
    <property type="component" value="Unassembled WGS sequence"/>
</dbReference>
<keyword evidence="1" id="KW-1133">Transmembrane helix</keyword>
<reference evidence="2" key="1">
    <citation type="submission" date="2020-07" db="EMBL/GenBank/DDBJ databases">
        <title>Huge and variable diversity of episymbiotic CPR bacteria and DPANN archaea in groundwater ecosystems.</title>
        <authorList>
            <person name="He C.Y."/>
            <person name="Keren R."/>
            <person name="Whittaker M."/>
            <person name="Farag I.F."/>
            <person name="Doudna J."/>
            <person name="Cate J.H.D."/>
            <person name="Banfield J.F."/>
        </authorList>
    </citation>
    <scope>NUCLEOTIDE SEQUENCE</scope>
    <source>
        <strain evidence="2">NC_groundwater_580_Pr5_B-0.1um_64_19</strain>
    </source>
</reference>
<evidence type="ECO:0000313" key="2">
    <source>
        <dbReference type="EMBL" id="MBI2679031.1"/>
    </source>
</evidence>
<sequence length="184" mass="20217">MLCPTCAQPAQGSERFCNYCGTELATAPPVAPAAPAEAASAAVAPAMSTQPQASELRGVGGWLLLFCIWITVIDPLWDLRLVFYLHYGFQVPLLLSFGLTLYGVVTGIQLWIGAKAALVFLRVYFAAVLLLSLWGFVTSFRETHAVGFNFWLITAWFRVAAFLAVWVTYFRVSVRVRATYGANL</sequence>
<keyword evidence="1" id="KW-0472">Membrane</keyword>
<feature type="transmembrane region" description="Helical" evidence="1">
    <location>
        <begin position="59"/>
        <end position="77"/>
    </location>
</feature>
<evidence type="ECO:0000256" key="1">
    <source>
        <dbReference type="SAM" id="Phobius"/>
    </source>
</evidence>
<evidence type="ECO:0000313" key="3">
    <source>
        <dbReference type="Proteomes" id="UP000779809"/>
    </source>
</evidence>
<organism evidence="2 3">
    <name type="scientific">Candidatus Korobacter versatilis</name>
    <dbReference type="NCBI Taxonomy" id="658062"/>
    <lineage>
        <taxon>Bacteria</taxon>
        <taxon>Pseudomonadati</taxon>
        <taxon>Acidobacteriota</taxon>
        <taxon>Terriglobia</taxon>
        <taxon>Terriglobales</taxon>
        <taxon>Candidatus Korobacteraceae</taxon>
        <taxon>Candidatus Korobacter</taxon>
    </lineage>
</organism>
<feature type="transmembrane region" description="Helical" evidence="1">
    <location>
        <begin position="149"/>
        <end position="170"/>
    </location>
</feature>